<dbReference type="GO" id="GO:0016787">
    <property type="term" value="F:hydrolase activity"/>
    <property type="evidence" value="ECO:0007669"/>
    <property type="project" value="UniProtKB-KW"/>
</dbReference>
<evidence type="ECO:0000313" key="6">
    <source>
        <dbReference type="Proteomes" id="UP001595748"/>
    </source>
</evidence>
<dbReference type="RefSeq" id="WP_380076602.1">
    <property type="nucleotide sequence ID" value="NZ_JBHRZF010000073.1"/>
</dbReference>
<sequence length="228" mass="25315">MGRTAHQSGREGIKAVLFDLDGTLHDRNATIREWLAHHVQKFALPDAYAARFLALDDFGYRPKSEVMPLLVREFQLLHDTDELLADFSERAFSNPVLMPHAHDVLQALRASGVRTGIVTNGWVEKQTLTLQGLNLLDLVDDVVISKAVGLSKPDPRIYHLALDRLGVQAAQTWFVGDSPRNDVWGPQQVGLRTAFLQTGHALQDEQPDVILNDLRDVLSLVTSPLATS</sequence>
<proteinExistence type="predicted"/>
<organism evidence="5 6">
    <name type="scientific">Deinococcus antarcticus</name>
    <dbReference type="NCBI Taxonomy" id="1298767"/>
    <lineage>
        <taxon>Bacteria</taxon>
        <taxon>Thermotogati</taxon>
        <taxon>Deinococcota</taxon>
        <taxon>Deinococci</taxon>
        <taxon>Deinococcales</taxon>
        <taxon>Deinococcaceae</taxon>
        <taxon>Deinococcus</taxon>
    </lineage>
</organism>
<evidence type="ECO:0000256" key="2">
    <source>
        <dbReference type="ARBA" id="ARBA00022723"/>
    </source>
</evidence>
<dbReference type="SFLD" id="SFLDG01129">
    <property type="entry name" value="C1.5:_HAD__Beta-PGM__Phosphata"/>
    <property type="match status" value="1"/>
</dbReference>
<protein>
    <submittedName>
        <fullName evidence="5">HAD family hydrolase</fullName>
        <ecNumber evidence="5">3.1.3.-</ecNumber>
    </submittedName>
</protein>
<dbReference type="EC" id="3.1.3.-" evidence="5"/>
<dbReference type="SUPFAM" id="SSF56784">
    <property type="entry name" value="HAD-like"/>
    <property type="match status" value="1"/>
</dbReference>
<dbReference type="EMBL" id="JBHRZF010000073">
    <property type="protein sequence ID" value="MFC3860456.1"/>
    <property type="molecule type" value="Genomic_DNA"/>
</dbReference>
<keyword evidence="3 5" id="KW-0378">Hydrolase</keyword>
<dbReference type="SFLD" id="SFLDS00003">
    <property type="entry name" value="Haloacid_Dehalogenase"/>
    <property type="match status" value="1"/>
</dbReference>
<keyword evidence="6" id="KW-1185">Reference proteome</keyword>
<evidence type="ECO:0000256" key="4">
    <source>
        <dbReference type="ARBA" id="ARBA00022842"/>
    </source>
</evidence>
<dbReference type="PRINTS" id="PR00413">
    <property type="entry name" value="HADHALOGNASE"/>
</dbReference>
<reference evidence="6" key="1">
    <citation type="journal article" date="2019" name="Int. J. Syst. Evol. Microbiol.">
        <title>The Global Catalogue of Microorganisms (GCM) 10K type strain sequencing project: providing services to taxonomists for standard genome sequencing and annotation.</title>
        <authorList>
            <consortium name="The Broad Institute Genomics Platform"/>
            <consortium name="The Broad Institute Genome Sequencing Center for Infectious Disease"/>
            <person name="Wu L."/>
            <person name="Ma J."/>
        </authorList>
    </citation>
    <scope>NUCLEOTIDE SEQUENCE [LARGE SCALE GENOMIC DNA]</scope>
    <source>
        <strain evidence="6">CCTCC AB 2013263</strain>
    </source>
</reference>
<dbReference type="Gene3D" id="1.10.150.520">
    <property type="match status" value="1"/>
</dbReference>
<accession>A0ABV8A7F5</accession>
<dbReference type="InterPro" id="IPR023214">
    <property type="entry name" value="HAD_sf"/>
</dbReference>
<name>A0ABV8A7F5_9DEIO</name>
<comment type="cofactor">
    <cofactor evidence="1">
        <name>Mg(2+)</name>
        <dbReference type="ChEBI" id="CHEBI:18420"/>
    </cofactor>
</comment>
<keyword evidence="2" id="KW-0479">Metal-binding</keyword>
<dbReference type="Gene3D" id="3.40.50.1000">
    <property type="entry name" value="HAD superfamily/HAD-like"/>
    <property type="match status" value="1"/>
</dbReference>
<dbReference type="PANTHER" id="PTHR46470:SF2">
    <property type="entry name" value="GLYCERALDEHYDE 3-PHOSPHATE PHOSPHATASE"/>
    <property type="match status" value="1"/>
</dbReference>
<evidence type="ECO:0000313" key="5">
    <source>
        <dbReference type="EMBL" id="MFC3860456.1"/>
    </source>
</evidence>
<dbReference type="NCBIfam" id="TIGR01509">
    <property type="entry name" value="HAD-SF-IA-v3"/>
    <property type="match status" value="1"/>
</dbReference>
<dbReference type="InterPro" id="IPR006439">
    <property type="entry name" value="HAD-SF_hydro_IA"/>
</dbReference>
<keyword evidence="4" id="KW-0460">Magnesium</keyword>
<dbReference type="InterPro" id="IPR041492">
    <property type="entry name" value="HAD_2"/>
</dbReference>
<comment type="caution">
    <text evidence="5">The sequence shown here is derived from an EMBL/GenBank/DDBJ whole genome shotgun (WGS) entry which is preliminary data.</text>
</comment>
<gene>
    <name evidence="5" type="ORF">ACFOPQ_06715</name>
</gene>
<evidence type="ECO:0000256" key="3">
    <source>
        <dbReference type="ARBA" id="ARBA00022801"/>
    </source>
</evidence>
<dbReference type="PANTHER" id="PTHR46470">
    <property type="entry name" value="N-ACYLNEURAMINATE-9-PHOSPHATASE"/>
    <property type="match status" value="1"/>
</dbReference>
<dbReference type="InterPro" id="IPR051400">
    <property type="entry name" value="HAD-like_hydrolase"/>
</dbReference>
<evidence type="ECO:0000256" key="1">
    <source>
        <dbReference type="ARBA" id="ARBA00001946"/>
    </source>
</evidence>
<dbReference type="Pfam" id="PF13419">
    <property type="entry name" value="HAD_2"/>
    <property type="match status" value="1"/>
</dbReference>
<dbReference type="Proteomes" id="UP001595748">
    <property type="component" value="Unassembled WGS sequence"/>
</dbReference>
<dbReference type="NCBIfam" id="TIGR01549">
    <property type="entry name" value="HAD-SF-IA-v1"/>
    <property type="match status" value="1"/>
</dbReference>
<dbReference type="InterPro" id="IPR036412">
    <property type="entry name" value="HAD-like_sf"/>
</dbReference>